<proteinExistence type="predicted"/>
<comment type="caution">
    <text evidence="3">The sequence shown here is derived from an EMBL/GenBank/DDBJ whole genome shotgun (WGS) entry which is preliminary data.</text>
</comment>
<keyword evidence="2" id="KW-0732">Signal</keyword>
<reference evidence="3 4" key="2">
    <citation type="submission" date="2019-01" db="EMBL/GenBank/DDBJ databases">
        <authorList>
            <person name="Li Y."/>
        </authorList>
    </citation>
    <scope>NUCLEOTIDE SEQUENCE [LARGE SCALE GENOMIC DNA]</scope>
    <source>
        <strain evidence="3 4">D19-10-3-21</strain>
    </source>
</reference>
<dbReference type="RefSeq" id="WP_128238635.1">
    <property type="nucleotide sequence ID" value="NZ_SAUX01000031.1"/>
</dbReference>
<accession>A0A443K192</accession>
<evidence type="ECO:0000313" key="4">
    <source>
        <dbReference type="Proteomes" id="UP000285295"/>
    </source>
</evidence>
<protein>
    <submittedName>
        <fullName evidence="3">VPLPA-CTERM sorting domain-containing protein</fullName>
    </submittedName>
</protein>
<evidence type="ECO:0000256" key="2">
    <source>
        <dbReference type="SAM" id="SignalP"/>
    </source>
</evidence>
<dbReference type="NCBIfam" id="TIGR03370">
    <property type="entry name" value="VPLPA-CTERM"/>
    <property type="match status" value="1"/>
</dbReference>
<dbReference type="InterPro" id="IPR022472">
    <property type="entry name" value="VPLPA-CTERM"/>
</dbReference>
<name>A0A443K192_9RHOB</name>
<keyword evidence="1" id="KW-0812">Transmembrane</keyword>
<dbReference type="AlphaFoldDB" id="A0A443K192"/>
<keyword evidence="1" id="KW-0472">Membrane</keyword>
<keyword evidence="1" id="KW-1133">Transmembrane helix</keyword>
<dbReference type="EMBL" id="SAUX01000031">
    <property type="protein sequence ID" value="RWR26519.1"/>
    <property type="molecule type" value="Genomic_DNA"/>
</dbReference>
<evidence type="ECO:0000313" key="3">
    <source>
        <dbReference type="EMBL" id="RWR26519.1"/>
    </source>
</evidence>
<feature type="transmembrane region" description="Helical" evidence="1">
    <location>
        <begin position="140"/>
        <end position="160"/>
    </location>
</feature>
<organism evidence="3 4">
    <name type="scientific">Paenirhodobacter populi</name>
    <dbReference type="NCBI Taxonomy" id="2306993"/>
    <lineage>
        <taxon>Bacteria</taxon>
        <taxon>Pseudomonadati</taxon>
        <taxon>Pseudomonadota</taxon>
        <taxon>Alphaproteobacteria</taxon>
        <taxon>Rhodobacterales</taxon>
        <taxon>Rhodobacter group</taxon>
        <taxon>Paenirhodobacter</taxon>
    </lineage>
</organism>
<dbReference type="Proteomes" id="UP000285295">
    <property type="component" value="Unassembled WGS sequence"/>
</dbReference>
<evidence type="ECO:0000256" key="1">
    <source>
        <dbReference type="SAM" id="Phobius"/>
    </source>
</evidence>
<gene>
    <name evidence="3" type="ORF">D2T31_19690</name>
</gene>
<reference evidence="3 4" key="1">
    <citation type="submission" date="2019-01" db="EMBL/GenBank/DDBJ databases">
        <title>Sinorhodobacter populi sp. nov. isolated from the symptomatic bark tissue of Populus euramericana canker.</title>
        <authorList>
            <person name="Xu G."/>
        </authorList>
    </citation>
    <scope>NUCLEOTIDE SEQUENCE [LARGE SCALE GENOMIC DNA]</scope>
    <source>
        <strain evidence="3 4">D19-10-3-21</strain>
    </source>
</reference>
<sequence>MNKSIFSAAFLAAALPVAAQAATVSAGSNGAAFALLPGTSYSETWEVGEAFNISDVVFTLIGATTEAVDDIESVTVGANGLGTAQDWTVLTFGGQVTVGYTYVPGFSTSDNFIVTLSYADAPAGAIPLYATYAFSATPVIPVPAAGVLLVSALAGLGAVAKRRRNKA</sequence>
<feature type="signal peptide" evidence="2">
    <location>
        <begin position="1"/>
        <end position="21"/>
    </location>
</feature>
<feature type="chain" id="PRO_5019414386" evidence="2">
    <location>
        <begin position="22"/>
        <end position="167"/>
    </location>
</feature>